<feature type="non-terminal residue" evidence="1">
    <location>
        <position position="1"/>
    </location>
</feature>
<accession>A0ACC1KQ77</accession>
<dbReference type="Proteomes" id="UP001140096">
    <property type="component" value="Unassembled WGS sequence"/>
</dbReference>
<gene>
    <name evidence="1" type="ORF">H4S07_007160</name>
</gene>
<evidence type="ECO:0000313" key="2">
    <source>
        <dbReference type="Proteomes" id="UP001140096"/>
    </source>
</evidence>
<reference evidence="1" key="1">
    <citation type="submission" date="2022-07" db="EMBL/GenBank/DDBJ databases">
        <title>Phylogenomic reconstructions and comparative analyses of Kickxellomycotina fungi.</title>
        <authorList>
            <person name="Reynolds N.K."/>
            <person name="Stajich J.E."/>
            <person name="Barry K."/>
            <person name="Grigoriev I.V."/>
            <person name="Crous P."/>
            <person name="Smith M.E."/>
        </authorList>
    </citation>
    <scope>NUCLEOTIDE SEQUENCE</scope>
    <source>
        <strain evidence="1">CBS 102833</strain>
    </source>
</reference>
<protein>
    <submittedName>
        <fullName evidence="1">Uncharacterized protein</fullName>
    </submittedName>
</protein>
<sequence>AEEVGASAEASAPSATLHVATADEVFPALDFPPFVLEEIFGGDRNNSPIGYLVGDSTKAVFTQDKFEERLKVFQSSVYKDCEWVSGDRYFKREDRIRSACHQLYCLD</sequence>
<evidence type="ECO:0000313" key="1">
    <source>
        <dbReference type="EMBL" id="KAJ2793079.1"/>
    </source>
</evidence>
<organism evidence="1 2">
    <name type="scientific">Coemansia furcata</name>
    <dbReference type="NCBI Taxonomy" id="417177"/>
    <lineage>
        <taxon>Eukaryota</taxon>
        <taxon>Fungi</taxon>
        <taxon>Fungi incertae sedis</taxon>
        <taxon>Zoopagomycota</taxon>
        <taxon>Kickxellomycotina</taxon>
        <taxon>Kickxellomycetes</taxon>
        <taxon>Kickxellales</taxon>
        <taxon>Kickxellaceae</taxon>
        <taxon>Coemansia</taxon>
    </lineage>
</organism>
<dbReference type="EMBL" id="JANBUP010004850">
    <property type="protein sequence ID" value="KAJ2793079.1"/>
    <property type="molecule type" value="Genomic_DNA"/>
</dbReference>
<proteinExistence type="predicted"/>
<name>A0ACC1KQ77_9FUNG</name>
<keyword evidence="2" id="KW-1185">Reference proteome</keyword>
<comment type="caution">
    <text evidence="1">The sequence shown here is derived from an EMBL/GenBank/DDBJ whole genome shotgun (WGS) entry which is preliminary data.</text>
</comment>